<dbReference type="Gene3D" id="3.20.20.210">
    <property type="match status" value="1"/>
</dbReference>
<organism evidence="2 3">
    <name type="scientific">Anaerohalosphaera lusitana</name>
    <dbReference type="NCBI Taxonomy" id="1936003"/>
    <lineage>
        <taxon>Bacteria</taxon>
        <taxon>Pseudomonadati</taxon>
        <taxon>Planctomycetota</taxon>
        <taxon>Phycisphaerae</taxon>
        <taxon>Sedimentisphaerales</taxon>
        <taxon>Anaerohalosphaeraceae</taxon>
        <taxon>Anaerohalosphaera</taxon>
    </lineage>
</organism>
<dbReference type="GO" id="GO:0008168">
    <property type="term" value="F:methyltransferase activity"/>
    <property type="evidence" value="ECO:0007669"/>
    <property type="project" value="UniProtKB-KW"/>
</dbReference>
<keyword evidence="2" id="KW-0489">Methyltransferase</keyword>
<dbReference type="AlphaFoldDB" id="A0A1U9NN56"/>
<dbReference type="GO" id="GO:0006779">
    <property type="term" value="P:porphyrin-containing compound biosynthetic process"/>
    <property type="evidence" value="ECO:0007669"/>
    <property type="project" value="InterPro"/>
</dbReference>
<dbReference type="RefSeq" id="WP_146663037.1">
    <property type="nucleotide sequence ID" value="NZ_CP019791.1"/>
</dbReference>
<dbReference type="Pfam" id="PF01208">
    <property type="entry name" value="URO-D"/>
    <property type="match status" value="1"/>
</dbReference>
<name>A0A1U9NN56_9BACT</name>
<dbReference type="STRING" id="1936003.STSP2_02530"/>
<keyword evidence="2" id="KW-0808">Transferase</keyword>
<gene>
    <name evidence="2" type="ORF">STSP2_02530</name>
</gene>
<reference evidence="3" key="1">
    <citation type="submission" date="2017-02" db="EMBL/GenBank/DDBJ databases">
        <title>Comparative genomics and description of representatives of a novel lineage of planctomycetes thriving in anoxic sediments.</title>
        <authorList>
            <person name="Spring S."/>
            <person name="Bunk B."/>
            <person name="Sproer C."/>
        </authorList>
    </citation>
    <scope>NUCLEOTIDE SEQUENCE [LARGE SCALE GENOMIC DNA]</scope>
    <source>
        <strain evidence="3">ST-NAGAB-D1</strain>
    </source>
</reference>
<feature type="domain" description="Uroporphyrinogen decarboxylase (URO-D)" evidence="1">
    <location>
        <begin position="7"/>
        <end position="342"/>
    </location>
</feature>
<proteinExistence type="predicted"/>
<accession>A0A1U9NN56</accession>
<dbReference type="OrthoDB" id="9780425at2"/>
<dbReference type="Proteomes" id="UP000189674">
    <property type="component" value="Chromosome"/>
</dbReference>
<dbReference type="InterPro" id="IPR038071">
    <property type="entry name" value="UROD/MetE-like_sf"/>
</dbReference>
<dbReference type="GO" id="GO:0032259">
    <property type="term" value="P:methylation"/>
    <property type="evidence" value="ECO:0007669"/>
    <property type="project" value="UniProtKB-KW"/>
</dbReference>
<dbReference type="PANTHER" id="PTHR47099">
    <property type="entry name" value="METHYLCOBAMIDE:COM METHYLTRANSFERASE MTBA"/>
    <property type="match status" value="1"/>
</dbReference>
<protein>
    <submittedName>
        <fullName evidence="2">Methylcobalamin:coenzyme M methyltransferase</fullName>
    </submittedName>
</protein>
<dbReference type="GO" id="GO:0004853">
    <property type="term" value="F:uroporphyrinogen decarboxylase activity"/>
    <property type="evidence" value="ECO:0007669"/>
    <property type="project" value="InterPro"/>
</dbReference>
<dbReference type="SUPFAM" id="SSF51726">
    <property type="entry name" value="UROD/MetE-like"/>
    <property type="match status" value="1"/>
</dbReference>
<dbReference type="EMBL" id="CP019791">
    <property type="protein sequence ID" value="AQT69341.1"/>
    <property type="molecule type" value="Genomic_DNA"/>
</dbReference>
<keyword evidence="3" id="KW-1185">Reference proteome</keyword>
<dbReference type="InterPro" id="IPR052024">
    <property type="entry name" value="Methanogen_methyltrans"/>
</dbReference>
<evidence type="ECO:0000313" key="2">
    <source>
        <dbReference type="EMBL" id="AQT69341.1"/>
    </source>
</evidence>
<evidence type="ECO:0000313" key="3">
    <source>
        <dbReference type="Proteomes" id="UP000189674"/>
    </source>
</evidence>
<evidence type="ECO:0000259" key="1">
    <source>
        <dbReference type="Pfam" id="PF01208"/>
    </source>
</evidence>
<dbReference type="InterPro" id="IPR000257">
    <property type="entry name" value="Uroporphyrinogen_deCOase"/>
</dbReference>
<sequence length="344" mass="38795">MTQKQWETLLRTINGELIEPMPVGFIIDSPWLPEWNGIDKLEYFTSDTAWFETNLRAVKEFPDVLMLPGFWAEFGMCTEPSAFGAKCSWYEHELPYADRIISGPEQIDGIKKPKATADGLAPFVLKKLKRYEDDIQNQGHAIRFAIARGPLNIASFLMGATEFLMGLRTDTDRIHRLLRIVTDYTKDWLLLQKEQFNTIDGIFLLDDIVGFCGEPDFKEFAQPYLTELFNCFDASVKFFHNDADGSGCAPHLAQMGVNLFNYSFMHSIQQMKEWTNNEVTLLGNIPPRDVMAIGMPDDVKIAVDTALSDVQDRTKIILSCGGGMVGGTPSRNITAMTEQVAKLQ</sequence>
<dbReference type="PANTHER" id="PTHR47099:SF1">
    <property type="entry name" value="METHYLCOBAMIDE:COM METHYLTRANSFERASE MTBA"/>
    <property type="match status" value="1"/>
</dbReference>
<dbReference type="KEGG" id="alus:STSP2_02530"/>